<dbReference type="GO" id="GO:0005780">
    <property type="term" value="C:extrinsic component of intraperoxisomal membrane"/>
    <property type="evidence" value="ECO:0007669"/>
    <property type="project" value="InterPro"/>
</dbReference>
<gene>
    <name evidence="7" type="ORF">AOQ84DRAFT_351047</name>
</gene>
<dbReference type="GO" id="GO:0045033">
    <property type="term" value="P:peroxisome inheritance"/>
    <property type="evidence" value="ECO:0007669"/>
    <property type="project" value="InterPro"/>
</dbReference>
<feature type="region of interest" description="Disordered" evidence="6">
    <location>
        <begin position="198"/>
        <end position="263"/>
    </location>
</feature>
<sequence>MSSSTAPSTPDNALTVSNTGLRRSFTIPAKLPKPRAASTTSVELAEGIETLFTHTFAKIVSFSTSSGITRPTSSSSRVSVDLDVDTPGSIPWSSYTERTLAAGPVRIYRVISSNVSFLNSGRLLHTIFPKSQCWCVDGECKFVLRIRQDSYYRIELPWDTEEDKGKVEELKVVLDKVLQYEKTACPFQRGFHVDLPELPQTPVRKRPRKRPEKAKRWIPTDREWVPEDSPRSALDGSEARSTSPYEEDDRESVLTSSTMEEDVEHVEAPITNKIAPPQYLGVLQRAKSFTTSRSITAPQLTYRLPWSLPPETVKSDREPTGSPAETVSLSSKDSFYSLAKTPSRSPTPPFVDAASLNEDNPWAHDEDASGKHTEENEETVWTRGRHRRQASEVTVTAHSKDPSEESLSALPSEHSRGNRNLSAPSTPPLMSDSEDSFEPPLLDVPTPPDTIRLRKLTGASQRRAFSPMPRPSNLFNPPLQAPRKQLTAALVQKTYALLLGPPAHLVALMLRIAAKVANGAFGFNTYHIPREGERIPCSWESSEDEDEWSEDDYGIPLGSLEASALRRRDLGSAWEVD</sequence>
<dbReference type="Proteomes" id="UP000250140">
    <property type="component" value="Unassembled WGS sequence"/>
</dbReference>
<dbReference type="InterPro" id="IPR024758">
    <property type="entry name" value="Inp1"/>
</dbReference>
<dbReference type="OrthoDB" id="4097008at2759"/>
<proteinExistence type="inferred from homology"/>
<dbReference type="AlphaFoldDB" id="A0A8E2FDY7"/>
<comment type="function">
    <text evidence="1">Required for peroxisome inheritance.</text>
</comment>
<evidence type="ECO:0000313" key="8">
    <source>
        <dbReference type="Proteomes" id="UP000250140"/>
    </source>
</evidence>
<dbReference type="EMBL" id="KV748450">
    <property type="protein sequence ID" value="OCL15415.1"/>
    <property type="molecule type" value="Genomic_DNA"/>
</dbReference>
<keyword evidence="8" id="KW-1185">Reference proteome</keyword>
<evidence type="ECO:0000256" key="6">
    <source>
        <dbReference type="SAM" id="MobiDB-lite"/>
    </source>
</evidence>
<feature type="compositionally biased region" description="Basic residues" evidence="6">
    <location>
        <begin position="203"/>
        <end position="213"/>
    </location>
</feature>
<comment type="subcellular location">
    <subcellularLocation>
        <location evidence="2">Peroxisome membrane</location>
        <topology evidence="2">Peripheral membrane protein</topology>
    </subcellularLocation>
</comment>
<feature type="region of interest" description="Disordered" evidence="6">
    <location>
        <begin position="307"/>
        <end position="451"/>
    </location>
</feature>
<feature type="compositionally biased region" description="Basic and acidic residues" evidence="6">
    <location>
        <begin position="361"/>
        <end position="374"/>
    </location>
</feature>
<reference evidence="7 8" key="1">
    <citation type="journal article" date="2016" name="Nat. Commun.">
        <title>Ectomycorrhizal ecology is imprinted in the genome of the dominant symbiotic fungus Cenococcum geophilum.</title>
        <authorList>
            <consortium name="DOE Joint Genome Institute"/>
            <person name="Peter M."/>
            <person name="Kohler A."/>
            <person name="Ohm R.A."/>
            <person name="Kuo A."/>
            <person name="Krutzmann J."/>
            <person name="Morin E."/>
            <person name="Arend M."/>
            <person name="Barry K.W."/>
            <person name="Binder M."/>
            <person name="Choi C."/>
            <person name="Clum A."/>
            <person name="Copeland A."/>
            <person name="Grisel N."/>
            <person name="Haridas S."/>
            <person name="Kipfer T."/>
            <person name="LaButti K."/>
            <person name="Lindquist E."/>
            <person name="Lipzen A."/>
            <person name="Maire R."/>
            <person name="Meier B."/>
            <person name="Mihaltcheva S."/>
            <person name="Molinier V."/>
            <person name="Murat C."/>
            <person name="Poggeler S."/>
            <person name="Quandt C.A."/>
            <person name="Sperisen C."/>
            <person name="Tritt A."/>
            <person name="Tisserant E."/>
            <person name="Crous P.W."/>
            <person name="Henrissat B."/>
            <person name="Nehls U."/>
            <person name="Egli S."/>
            <person name="Spatafora J.W."/>
            <person name="Grigoriev I.V."/>
            <person name="Martin F.M."/>
        </authorList>
    </citation>
    <scope>NUCLEOTIDE SEQUENCE [LARGE SCALE GENOMIC DNA]</scope>
    <source>
        <strain evidence="7 8">CBS 207.34</strain>
    </source>
</reference>
<evidence type="ECO:0000256" key="1">
    <source>
        <dbReference type="ARBA" id="ARBA00003594"/>
    </source>
</evidence>
<feature type="compositionally biased region" description="Polar residues" evidence="6">
    <location>
        <begin position="323"/>
        <end position="344"/>
    </location>
</feature>
<keyword evidence="5" id="KW-0472">Membrane</keyword>
<evidence type="ECO:0000256" key="4">
    <source>
        <dbReference type="ARBA" id="ARBA00021397"/>
    </source>
</evidence>
<feature type="compositionally biased region" description="Basic and acidic residues" evidence="6">
    <location>
        <begin position="214"/>
        <end position="230"/>
    </location>
</feature>
<organism evidence="7 8">
    <name type="scientific">Glonium stellatum</name>
    <dbReference type="NCBI Taxonomy" id="574774"/>
    <lineage>
        <taxon>Eukaryota</taxon>
        <taxon>Fungi</taxon>
        <taxon>Dikarya</taxon>
        <taxon>Ascomycota</taxon>
        <taxon>Pezizomycotina</taxon>
        <taxon>Dothideomycetes</taxon>
        <taxon>Pleosporomycetidae</taxon>
        <taxon>Gloniales</taxon>
        <taxon>Gloniaceae</taxon>
        <taxon>Glonium</taxon>
    </lineage>
</organism>
<comment type="similarity">
    <text evidence="3">Belongs to the INP1 family.</text>
</comment>
<evidence type="ECO:0000256" key="3">
    <source>
        <dbReference type="ARBA" id="ARBA00010707"/>
    </source>
</evidence>
<accession>A0A8E2FDY7</accession>
<evidence type="ECO:0000256" key="2">
    <source>
        <dbReference type="ARBA" id="ARBA00004421"/>
    </source>
</evidence>
<evidence type="ECO:0000256" key="5">
    <source>
        <dbReference type="ARBA" id="ARBA00023136"/>
    </source>
</evidence>
<name>A0A8E2FDY7_9PEZI</name>
<dbReference type="Pfam" id="PF12634">
    <property type="entry name" value="Inp1"/>
    <property type="match status" value="1"/>
</dbReference>
<protein>
    <recommendedName>
        <fullName evidence="4">Inheritance of peroxisomes protein 1</fullName>
    </recommendedName>
</protein>
<evidence type="ECO:0000313" key="7">
    <source>
        <dbReference type="EMBL" id="OCL15415.1"/>
    </source>
</evidence>